<gene>
    <name evidence="2" type="ORF">SUNI508_10163</name>
</gene>
<comment type="caution">
    <text evidence="2">The sequence shown here is derived from an EMBL/GenBank/DDBJ whole genome shotgun (WGS) entry which is preliminary data.</text>
</comment>
<sequence length="215" mass="23926">MSDNATAPPPSAPAIRLSPGNPIDGWDIQSREERIKYLQAHYLPDDPSVSLFECYSRGKKIVAWTEFVQMVLEAIHIHGNLTTTASDRMVRLFSALVNAFNSGLRMFSNLIAEGSNYILNKGGLSEDATTQELEHLPIIKDLPISAGSKLGSQEPTHYLSLALTFFEDLLAEVKKWDNIDLRFGVPISSLIVTFVQVGKDFLPVYHSDINSEYVE</sequence>
<evidence type="ECO:0000256" key="1">
    <source>
        <dbReference type="SAM" id="MobiDB-lite"/>
    </source>
</evidence>
<evidence type="ECO:0000313" key="3">
    <source>
        <dbReference type="Proteomes" id="UP001408356"/>
    </source>
</evidence>
<proteinExistence type="predicted"/>
<evidence type="ECO:0000313" key="2">
    <source>
        <dbReference type="EMBL" id="KAK9415685.1"/>
    </source>
</evidence>
<keyword evidence="3" id="KW-1185">Reference proteome</keyword>
<feature type="region of interest" description="Disordered" evidence="1">
    <location>
        <begin position="1"/>
        <end position="22"/>
    </location>
</feature>
<organism evidence="2 3">
    <name type="scientific">Seiridium unicorne</name>
    <dbReference type="NCBI Taxonomy" id="138068"/>
    <lineage>
        <taxon>Eukaryota</taxon>
        <taxon>Fungi</taxon>
        <taxon>Dikarya</taxon>
        <taxon>Ascomycota</taxon>
        <taxon>Pezizomycotina</taxon>
        <taxon>Sordariomycetes</taxon>
        <taxon>Xylariomycetidae</taxon>
        <taxon>Amphisphaeriales</taxon>
        <taxon>Sporocadaceae</taxon>
        <taxon>Seiridium</taxon>
    </lineage>
</organism>
<accession>A0ABR2UM21</accession>
<protein>
    <submittedName>
        <fullName evidence="2">Uncharacterized protein</fullName>
    </submittedName>
</protein>
<dbReference type="Proteomes" id="UP001408356">
    <property type="component" value="Unassembled WGS sequence"/>
</dbReference>
<reference evidence="2 3" key="1">
    <citation type="journal article" date="2024" name="J. Plant Pathol.">
        <title>Sequence and assembly of the genome of Seiridium unicorne, isolate CBS 538.82, causal agent of cypress canker disease.</title>
        <authorList>
            <person name="Scali E."/>
            <person name="Rocca G.D."/>
            <person name="Danti R."/>
            <person name="Garbelotto M."/>
            <person name="Barberini S."/>
            <person name="Baroncelli R."/>
            <person name="Emiliani G."/>
        </authorList>
    </citation>
    <scope>NUCLEOTIDE SEQUENCE [LARGE SCALE GENOMIC DNA]</scope>
    <source>
        <strain evidence="2 3">BM-138-508</strain>
    </source>
</reference>
<name>A0ABR2UM21_9PEZI</name>
<dbReference type="EMBL" id="JARVKF010000413">
    <property type="protein sequence ID" value="KAK9415685.1"/>
    <property type="molecule type" value="Genomic_DNA"/>
</dbReference>